<accession>A0A0F9IBQ8</accession>
<proteinExistence type="predicted"/>
<protein>
    <submittedName>
        <fullName evidence="1">Uncharacterized protein</fullName>
    </submittedName>
</protein>
<evidence type="ECO:0000313" key="1">
    <source>
        <dbReference type="EMBL" id="KKM17169.1"/>
    </source>
</evidence>
<name>A0A0F9IBQ8_9ZZZZ</name>
<feature type="non-terminal residue" evidence="1">
    <location>
        <position position="1"/>
    </location>
</feature>
<reference evidence="1" key="1">
    <citation type="journal article" date="2015" name="Nature">
        <title>Complex archaea that bridge the gap between prokaryotes and eukaryotes.</title>
        <authorList>
            <person name="Spang A."/>
            <person name="Saw J.H."/>
            <person name="Jorgensen S.L."/>
            <person name="Zaremba-Niedzwiedzka K."/>
            <person name="Martijn J."/>
            <person name="Lind A.E."/>
            <person name="van Eijk R."/>
            <person name="Schleper C."/>
            <person name="Guy L."/>
            <person name="Ettema T.J."/>
        </authorList>
    </citation>
    <scope>NUCLEOTIDE SEQUENCE</scope>
</reference>
<dbReference type="EMBL" id="LAZR01014514">
    <property type="protein sequence ID" value="KKM17169.1"/>
    <property type="molecule type" value="Genomic_DNA"/>
</dbReference>
<dbReference type="AlphaFoldDB" id="A0A0F9IBQ8"/>
<gene>
    <name evidence="1" type="ORF">LCGC14_1678420</name>
</gene>
<sequence length="31" mass="3542">DGEWGVESFCEFTCRDCGHVWIEKEAPKEPG</sequence>
<comment type="caution">
    <text evidence="1">The sequence shown here is derived from an EMBL/GenBank/DDBJ whole genome shotgun (WGS) entry which is preliminary data.</text>
</comment>
<organism evidence="1">
    <name type="scientific">marine sediment metagenome</name>
    <dbReference type="NCBI Taxonomy" id="412755"/>
    <lineage>
        <taxon>unclassified sequences</taxon>
        <taxon>metagenomes</taxon>
        <taxon>ecological metagenomes</taxon>
    </lineage>
</organism>